<sequence>MAVSSGPRGRGRGRGDGNKGWSNIANARIFVVALSLVVLLTARRIVINGIRPAEAPVPVPPPPPPQRCDWTLDEQHYSSYYEDQCWKNFSVPNWRDVEGASRAIYDDGALYMKSVIDFEEAKRFSTYLASVVSPRTLDGEEYFVGNLRDPDGRYDITLDPREHAPVMDMLNKVVGRLKPTLERIVGPKGQLADFSLYVTCNSSAQAVHVDACALCCPIKDKYESRMEDVEMVYSDEMMAVLKPKYFENEKQGAFYSMFIALQPTTKEKNGVTFTYPRTHRAFAWADIPGKKGGGEVPVDYLGDFLAQNYQRCEPPLNTGDGFIYNSKTFHAANANPSISARMMLLIAFQSGPDRRGMPLGSTYSIKKDFVKPGAIFSTQIKKEPDAYARDCMRMKGLRPPAVVFGKITVDKFPLTVDSLNEIVAS</sequence>
<dbReference type="AlphaFoldDB" id="A0A5B8MTI0"/>
<dbReference type="OrthoDB" id="43557at2759"/>
<proteinExistence type="predicted"/>
<feature type="transmembrane region" description="Helical" evidence="1">
    <location>
        <begin position="20"/>
        <end position="42"/>
    </location>
</feature>
<gene>
    <name evidence="2" type="ORF">A3770_09p54630</name>
</gene>
<evidence type="ECO:0000313" key="3">
    <source>
        <dbReference type="Proteomes" id="UP000316726"/>
    </source>
</evidence>
<reference evidence="2 3" key="1">
    <citation type="submission" date="2018-07" db="EMBL/GenBank/DDBJ databases">
        <title>The complete nuclear genome of the prasinophyte Chloropicon primus (CCMP1205).</title>
        <authorList>
            <person name="Pombert J.-F."/>
            <person name="Otis C."/>
            <person name="Turmel M."/>
            <person name="Lemieux C."/>
        </authorList>
    </citation>
    <scope>NUCLEOTIDE SEQUENCE [LARGE SCALE GENOMIC DNA]</scope>
    <source>
        <strain evidence="2 3">CCMP1205</strain>
    </source>
</reference>
<dbReference type="SUPFAM" id="SSF51197">
    <property type="entry name" value="Clavaminate synthase-like"/>
    <property type="match status" value="1"/>
</dbReference>
<dbReference type="EMBL" id="CP031042">
    <property type="protein sequence ID" value="QDZ22945.1"/>
    <property type="molecule type" value="Genomic_DNA"/>
</dbReference>
<evidence type="ECO:0000313" key="2">
    <source>
        <dbReference type="EMBL" id="QDZ22945.1"/>
    </source>
</evidence>
<keyword evidence="1" id="KW-1133">Transmembrane helix</keyword>
<accession>A0A5B8MTI0</accession>
<name>A0A5B8MTI0_9CHLO</name>
<organism evidence="2 3">
    <name type="scientific">Chloropicon primus</name>
    <dbReference type="NCBI Taxonomy" id="1764295"/>
    <lineage>
        <taxon>Eukaryota</taxon>
        <taxon>Viridiplantae</taxon>
        <taxon>Chlorophyta</taxon>
        <taxon>Chloropicophyceae</taxon>
        <taxon>Chloropicales</taxon>
        <taxon>Chloropicaceae</taxon>
        <taxon>Chloropicon</taxon>
    </lineage>
</organism>
<dbReference type="Gene3D" id="2.60.120.620">
    <property type="entry name" value="q2cbj1_9rhob like domain"/>
    <property type="match status" value="1"/>
</dbReference>
<keyword evidence="1" id="KW-0812">Transmembrane</keyword>
<keyword evidence="3" id="KW-1185">Reference proteome</keyword>
<evidence type="ECO:0000256" key="1">
    <source>
        <dbReference type="SAM" id="Phobius"/>
    </source>
</evidence>
<dbReference type="Proteomes" id="UP000316726">
    <property type="component" value="Chromosome 9"/>
</dbReference>
<protein>
    <recommendedName>
        <fullName evidence="4">Phytanoyl-CoA dioxygenase</fullName>
    </recommendedName>
</protein>
<keyword evidence="1" id="KW-0472">Membrane</keyword>
<evidence type="ECO:0008006" key="4">
    <source>
        <dbReference type="Google" id="ProtNLM"/>
    </source>
</evidence>